<evidence type="ECO:0000313" key="7">
    <source>
        <dbReference type="Proteomes" id="UP000685013"/>
    </source>
</evidence>
<dbReference type="EMBL" id="JAGKQH010000016">
    <property type="protein sequence ID" value="KAG6577089.1"/>
    <property type="molecule type" value="Genomic_DNA"/>
</dbReference>
<organism evidence="6 7">
    <name type="scientific">Cucurbita argyrosperma subsp. sororia</name>
    <dbReference type="NCBI Taxonomy" id="37648"/>
    <lineage>
        <taxon>Eukaryota</taxon>
        <taxon>Viridiplantae</taxon>
        <taxon>Streptophyta</taxon>
        <taxon>Embryophyta</taxon>
        <taxon>Tracheophyta</taxon>
        <taxon>Spermatophyta</taxon>
        <taxon>Magnoliopsida</taxon>
        <taxon>eudicotyledons</taxon>
        <taxon>Gunneridae</taxon>
        <taxon>Pentapetalae</taxon>
        <taxon>rosids</taxon>
        <taxon>fabids</taxon>
        <taxon>Cucurbitales</taxon>
        <taxon>Cucurbitaceae</taxon>
        <taxon>Cucurbiteae</taxon>
        <taxon>Cucurbita</taxon>
    </lineage>
</organism>
<protein>
    <submittedName>
        <fullName evidence="6">Gamma aminobutyrate transaminase 1, mitochondrial</fullName>
    </submittedName>
</protein>
<dbReference type="AlphaFoldDB" id="A0AAV6M9A7"/>
<sequence>MAAAATSPNTETPICCNPSLYPFLPCSLLKKSMLQCFQTRESSILPTLSLNSLVLYETRQLHLLPRPSHLFLCGHLSSIPRSHSSGGPLTMAVNHLLHSTLRPQFGTLTKAFTSFRKVSRECVVLAPFVSRLHGTEASAQKEDSRFKGHDMLAPFTAGWQTTDVSPLIIERSEGSYVYDINGRKYLDSLAGLWCTSLGGNEPRLVEAATKQLNVLPFYHSFWNRTTRPSLELAKELLEMFTARKMGKVFFTNSGSEANDTQVKLVWYYNNALGRPDKKKFIARSKAYHGSTLISASLTGLPAMHQKFDIPAPFVLHTDCPHYWRYHLPGETEEEFSTRLAKNLEDLILKEGPETIAAFIAEPVMGAGGVIPPPATYFEKIQPVLKKYDILFIADEVICAFGRLGTMFGCDKYNIKPDLVSLAKALSSGYMAIGAVLVSPEISDVIHSQSNKLGSFAHGFTYSGHPVSCAVAIETLKIYKERNIVEQVNSISSRFQDGLKAYSDSPIVGEIRGTGLILSTEFADNKSPNDPFPPEWGVGAYFGTECQENGMLVRVAGDTIMMSPPFIISPREVDELISIYGEALKATEERVKELKAQK</sequence>
<dbReference type="PANTHER" id="PTHR42684:SF3">
    <property type="entry name" value="ADENOSYLMETHIONINE-8-AMINO-7-OXONONANOATE AMINOTRANSFERASE"/>
    <property type="match status" value="1"/>
</dbReference>
<comment type="caution">
    <text evidence="6">The sequence shown here is derived from an EMBL/GenBank/DDBJ whole genome shotgun (WGS) entry which is preliminary data.</text>
</comment>
<evidence type="ECO:0000256" key="1">
    <source>
        <dbReference type="ARBA" id="ARBA00004173"/>
    </source>
</evidence>
<dbReference type="PANTHER" id="PTHR42684">
    <property type="entry name" value="ADENOSYLMETHIONINE-8-AMINO-7-OXONONANOATE AMINOTRANSFERASE"/>
    <property type="match status" value="1"/>
</dbReference>
<keyword evidence="3" id="KW-0032">Aminotransferase</keyword>
<dbReference type="NCBIfam" id="NF004767">
    <property type="entry name" value="PRK06105.1"/>
    <property type="match status" value="1"/>
</dbReference>
<name>A0AAV6M9A7_9ROSI</name>
<dbReference type="InterPro" id="IPR005814">
    <property type="entry name" value="Aminotrans_3"/>
</dbReference>
<proteinExistence type="inferred from homology"/>
<gene>
    <name evidence="6" type="primary">GABA-TP1</name>
    <name evidence="6" type="ORF">SDJN03_24663</name>
</gene>
<dbReference type="GO" id="GO:0030170">
    <property type="term" value="F:pyridoxal phosphate binding"/>
    <property type="evidence" value="ECO:0007669"/>
    <property type="project" value="InterPro"/>
</dbReference>
<keyword evidence="5" id="KW-0663">Pyridoxal phosphate</keyword>
<dbReference type="GO" id="GO:0005739">
    <property type="term" value="C:mitochondrion"/>
    <property type="evidence" value="ECO:0007669"/>
    <property type="project" value="UniProtKB-SubCell"/>
</dbReference>
<evidence type="ECO:0000256" key="5">
    <source>
        <dbReference type="ARBA" id="ARBA00022898"/>
    </source>
</evidence>
<dbReference type="GO" id="GO:0009102">
    <property type="term" value="P:biotin biosynthetic process"/>
    <property type="evidence" value="ECO:0007669"/>
    <property type="project" value="TreeGrafter"/>
</dbReference>
<dbReference type="GO" id="GO:0009448">
    <property type="term" value="P:gamma-aminobutyric acid metabolic process"/>
    <property type="evidence" value="ECO:0007669"/>
    <property type="project" value="TreeGrafter"/>
</dbReference>
<evidence type="ECO:0000256" key="4">
    <source>
        <dbReference type="ARBA" id="ARBA00022679"/>
    </source>
</evidence>
<reference evidence="6 7" key="1">
    <citation type="journal article" date="2021" name="Hortic Res">
        <title>The domestication of Cucurbita argyrosperma as revealed by the genome of its wild relative.</title>
        <authorList>
            <person name="Barrera-Redondo J."/>
            <person name="Sanchez-de la Vega G."/>
            <person name="Aguirre-Liguori J.A."/>
            <person name="Castellanos-Morales G."/>
            <person name="Gutierrez-Guerrero Y.T."/>
            <person name="Aguirre-Dugua X."/>
            <person name="Aguirre-Planter E."/>
            <person name="Tenaillon M.I."/>
            <person name="Lira-Saade R."/>
            <person name="Eguiarte L.E."/>
        </authorList>
    </citation>
    <scope>NUCLEOTIDE SEQUENCE [LARGE SCALE GENOMIC DNA]</scope>
    <source>
        <strain evidence="6">JBR-2021</strain>
    </source>
</reference>
<dbReference type="PROSITE" id="PS00600">
    <property type="entry name" value="AA_TRANSFER_CLASS_3"/>
    <property type="match status" value="1"/>
</dbReference>
<accession>A0AAV6M9A7</accession>
<comment type="subcellular location">
    <subcellularLocation>
        <location evidence="1">Mitochondrion</location>
    </subcellularLocation>
</comment>
<comment type="similarity">
    <text evidence="2">Belongs to the class-III pyridoxal-phosphate-dependent aminotransferase family.</text>
</comment>
<keyword evidence="7" id="KW-1185">Reference proteome</keyword>
<dbReference type="FunFam" id="3.90.1150.10:FF:000280">
    <property type="entry name" value="Class III aminotransferase"/>
    <property type="match status" value="1"/>
</dbReference>
<dbReference type="InterPro" id="IPR049704">
    <property type="entry name" value="Aminotrans_3_PPA_site"/>
</dbReference>
<dbReference type="Proteomes" id="UP000685013">
    <property type="component" value="Chromosome 16"/>
</dbReference>
<evidence type="ECO:0000256" key="2">
    <source>
        <dbReference type="ARBA" id="ARBA00008954"/>
    </source>
</evidence>
<evidence type="ECO:0000256" key="3">
    <source>
        <dbReference type="ARBA" id="ARBA00022576"/>
    </source>
</evidence>
<feature type="non-terminal residue" evidence="6">
    <location>
        <position position="1"/>
    </location>
</feature>
<evidence type="ECO:0000313" key="6">
    <source>
        <dbReference type="EMBL" id="KAG6577089.1"/>
    </source>
</evidence>
<dbReference type="CDD" id="cd00610">
    <property type="entry name" value="OAT_like"/>
    <property type="match status" value="1"/>
</dbReference>
<dbReference type="Pfam" id="PF00202">
    <property type="entry name" value="Aminotran_3"/>
    <property type="match status" value="1"/>
</dbReference>
<keyword evidence="4" id="KW-0808">Transferase</keyword>
<dbReference type="FunFam" id="3.40.640.10:FF:000014">
    <property type="entry name" value="Adenosylmethionine-8-amino-7-oxononanoate aminotransferase, probable"/>
    <property type="match status" value="1"/>
</dbReference>
<dbReference type="GO" id="GO:0004015">
    <property type="term" value="F:adenosylmethionine-8-amino-7-oxononanoate transaminase activity"/>
    <property type="evidence" value="ECO:0007669"/>
    <property type="project" value="TreeGrafter"/>
</dbReference>